<keyword evidence="10" id="KW-0472">Membrane</keyword>
<feature type="region of interest" description="Disordered" evidence="9">
    <location>
        <begin position="250"/>
        <end position="273"/>
    </location>
</feature>
<keyword evidence="7" id="KW-0520">NAD</keyword>
<dbReference type="PANTHER" id="PTHR43706">
    <property type="entry name" value="NADH DEHYDROGENASE"/>
    <property type="match status" value="1"/>
</dbReference>
<comment type="similarity">
    <text evidence="1">Belongs to the NADH dehydrogenase family.</text>
</comment>
<evidence type="ECO:0000259" key="12">
    <source>
        <dbReference type="Pfam" id="PF22366"/>
    </source>
</evidence>
<evidence type="ECO:0000256" key="8">
    <source>
        <dbReference type="ARBA" id="ARBA00047599"/>
    </source>
</evidence>
<name>A0ABU7YXG5_9GAMM</name>
<evidence type="ECO:0000256" key="7">
    <source>
        <dbReference type="ARBA" id="ARBA00023027"/>
    </source>
</evidence>
<evidence type="ECO:0000313" key="14">
    <source>
        <dbReference type="Proteomes" id="UP001355056"/>
    </source>
</evidence>
<keyword evidence="10" id="KW-0812">Transmembrane</keyword>
<comment type="caution">
    <text evidence="13">The sequence shown here is derived from an EMBL/GenBank/DDBJ whole genome shotgun (WGS) entry which is preliminary data.</text>
</comment>
<organism evidence="13 14">
    <name type="scientific">Novilysobacter erysipheiresistens</name>
    <dbReference type="NCBI Taxonomy" id="1749332"/>
    <lineage>
        <taxon>Bacteria</taxon>
        <taxon>Pseudomonadati</taxon>
        <taxon>Pseudomonadota</taxon>
        <taxon>Gammaproteobacteria</taxon>
        <taxon>Lysobacterales</taxon>
        <taxon>Lysobacteraceae</taxon>
        <taxon>Novilysobacter</taxon>
    </lineage>
</organism>
<comment type="catalytic activity">
    <reaction evidence="8">
        <text>a quinone + NADH + H(+) = a quinol + NAD(+)</text>
        <dbReference type="Rhea" id="RHEA:46160"/>
        <dbReference type="ChEBI" id="CHEBI:15378"/>
        <dbReference type="ChEBI" id="CHEBI:24646"/>
        <dbReference type="ChEBI" id="CHEBI:57540"/>
        <dbReference type="ChEBI" id="CHEBI:57945"/>
        <dbReference type="ChEBI" id="CHEBI:132124"/>
        <dbReference type="EC" id="1.6.5.9"/>
    </reaction>
</comment>
<dbReference type="PRINTS" id="PR00368">
    <property type="entry name" value="FADPNR"/>
</dbReference>
<keyword evidence="14" id="KW-1185">Reference proteome</keyword>
<keyword evidence="10" id="KW-1133">Transmembrane helix</keyword>
<dbReference type="EMBL" id="JAXGFP010000003">
    <property type="protein sequence ID" value="MEG3183616.1"/>
    <property type="molecule type" value="Genomic_DNA"/>
</dbReference>
<proteinExistence type="inferred from homology"/>
<reference evidence="13 14" key="1">
    <citation type="journal article" date="2016" name="Int. J. Syst. Evol. Microbiol.">
        <title>Lysobacter erysipheiresistens sp. nov., an antagonist of powdery mildew, isolated from tobacco-cultivated soil.</title>
        <authorList>
            <person name="Xie B."/>
            <person name="Li T."/>
            <person name="Lin X."/>
            <person name="Wang C.J."/>
            <person name="Chen Y.J."/>
            <person name="Liu W.J."/>
            <person name="Zhao Z.W."/>
        </authorList>
    </citation>
    <scope>NUCLEOTIDE SEQUENCE [LARGE SCALE GENOMIC DNA]</scope>
    <source>
        <strain evidence="13 14">RS-LYSO-3</strain>
    </source>
</reference>
<accession>A0ABU7YXG5</accession>
<feature type="domain" description="External alternative NADH-ubiquinone oxidoreductase-like C-terminal" evidence="12">
    <location>
        <begin position="381"/>
        <end position="431"/>
    </location>
</feature>
<evidence type="ECO:0000256" key="10">
    <source>
        <dbReference type="SAM" id="Phobius"/>
    </source>
</evidence>
<keyword evidence="4" id="KW-0274">FAD</keyword>
<dbReference type="Proteomes" id="UP001355056">
    <property type="component" value="Unassembled WGS sequence"/>
</dbReference>
<keyword evidence="3" id="KW-0285">Flavoprotein</keyword>
<evidence type="ECO:0000256" key="6">
    <source>
        <dbReference type="ARBA" id="ARBA00023002"/>
    </source>
</evidence>
<dbReference type="PANTHER" id="PTHR43706:SF47">
    <property type="entry name" value="EXTERNAL NADH-UBIQUINONE OXIDOREDUCTASE 1, MITOCHONDRIAL-RELATED"/>
    <property type="match status" value="1"/>
</dbReference>
<dbReference type="InterPro" id="IPR036188">
    <property type="entry name" value="FAD/NAD-bd_sf"/>
</dbReference>
<evidence type="ECO:0000256" key="3">
    <source>
        <dbReference type="ARBA" id="ARBA00022630"/>
    </source>
</evidence>
<dbReference type="InterPro" id="IPR054585">
    <property type="entry name" value="NDH2-like_C"/>
</dbReference>
<dbReference type="Pfam" id="PF07992">
    <property type="entry name" value="Pyr_redox_2"/>
    <property type="match status" value="1"/>
</dbReference>
<feature type="domain" description="FAD/NAD(P)-binding" evidence="11">
    <location>
        <begin position="9"/>
        <end position="356"/>
    </location>
</feature>
<dbReference type="PRINTS" id="PR00411">
    <property type="entry name" value="PNDRDTASEI"/>
</dbReference>
<evidence type="ECO:0000256" key="2">
    <source>
        <dbReference type="ARBA" id="ARBA00012637"/>
    </source>
</evidence>
<dbReference type="SUPFAM" id="SSF51905">
    <property type="entry name" value="FAD/NAD(P)-binding domain"/>
    <property type="match status" value="2"/>
</dbReference>
<protein>
    <recommendedName>
        <fullName evidence="2">NADH:ubiquinone reductase (non-electrogenic)</fullName>
        <ecNumber evidence="2">1.6.5.9</ecNumber>
    </recommendedName>
</protein>
<evidence type="ECO:0000313" key="13">
    <source>
        <dbReference type="EMBL" id="MEG3183616.1"/>
    </source>
</evidence>
<evidence type="ECO:0000256" key="5">
    <source>
        <dbReference type="ARBA" id="ARBA00022946"/>
    </source>
</evidence>
<keyword evidence="6 13" id="KW-0560">Oxidoreductase</keyword>
<dbReference type="EC" id="1.6.5.9" evidence="2"/>
<dbReference type="Gene3D" id="3.50.50.100">
    <property type="match status" value="1"/>
</dbReference>
<keyword evidence="5" id="KW-0809">Transit peptide</keyword>
<dbReference type="InterPro" id="IPR023753">
    <property type="entry name" value="FAD/NAD-binding_dom"/>
</dbReference>
<dbReference type="InterPro" id="IPR045024">
    <property type="entry name" value="NDH-2"/>
</dbReference>
<dbReference type="Pfam" id="PF22366">
    <property type="entry name" value="NDH2_C"/>
    <property type="match status" value="1"/>
</dbReference>
<evidence type="ECO:0000256" key="4">
    <source>
        <dbReference type="ARBA" id="ARBA00022827"/>
    </source>
</evidence>
<evidence type="ECO:0000259" key="11">
    <source>
        <dbReference type="Pfam" id="PF07992"/>
    </source>
</evidence>
<feature type="transmembrane region" description="Helical" evidence="10">
    <location>
        <begin position="403"/>
        <end position="420"/>
    </location>
</feature>
<dbReference type="RefSeq" id="WP_332615802.1">
    <property type="nucleotide sequence ID" value="NZ_JAXGFP010000003.1"/>
</dbReference>
<gene>
    <name evidence="13" type="ORF">SNE34_06300</name>
</gene>
<sequence length="457" mass="48781">MPDSGRQHHVVVVGGGFAGLWATRALAGDDVRITLVDRRNHHLFQPLLYQVATAGLSAPDIAAPLRHILRGQYNVEVRLGEVTDIDTAAHTVTLADGDAIGYDSLLLASGATHAYFGHDDWAGDAPGLKTLDDALLIRRRVLLAFERAEAADDPAERDAWLSFAVVGGGPTGVELAGTLAEIARKTLRREFRHIDPANARVRLVEAGARVLSTFPESLSDKARRQLEKLGVEVLTGAPVSAIDAHGFSLSQPDQTTRAAPGAKPSQIDAASGAGSVGHGVAPVRVAARTVLWAAGVAASPLGALLDAERDRAGRILVDPDLRVPGHPDVFVAGDLASVVQDGKPVPGVAPAAKQMGAHVAAAIRARLTGKPTPAFRYRDFGNLATIGRMAAVVHFGRLKLSGVLAWWFWLVVHIAFLIGFRNRLVVMLNWAWAYWSYQRHARIIFGKPDPPDDPPAL</sequence>
<evidence type="ECO:0000256" key="9">
    <source>
        <dbReference type="SAM" id="MobiDB-lite"/>
    </source>
</evidence>
<evidence type="ECO:0000256" key="1">
    <source>
        <dbReference type="ARBA" id="ARBA00005272"/>
    </source>
</evidence>
<dbReference type="GO" id="GO:0016491">
    <property type="term" value="F:oxidoreductase activity"/>
    <property type="evidence" value="ECO:0007669"/>
    <property type="project" value="UniProtKB-KW"/>
</dbReference>